<comment type="caution">
    <text evidence="1">The sequence shown here is derived from an EMBL/GenBank/DDBJ whole genome shotgun (WGS) entry which is preliminary data.</text>
</comment>
<protein>
    <submittedName>
        <fullName evidence="1">Cyclase</fullName>
    </submittedName>
</protein>
<dbReference type="InterPro" id="IPR007325">
    <property type="entry name" value="KFase/CYL"/>
</dbReference>
<dbReference type="PANTHER" id="PTHR31118:SF12">
    <property type="entry name" value="CYCLASE-LIKE PROTEIN 2"/>
    <property type="match status" value="1"/>
</dbReference>
<evidence type="ECO:0000313" key="2">
    <source>
        <dbReference type="Proteomes" id="UP000325307"/>
    </source>
</evidence>
<organism evidence="1 2">
    <name type="scientific">Zafaria cholistanensis</name>
    <dbReference type="NCBI Taxonomy" id="1682741"/>
    <lineage>
        <taxon>Bacteria</taxon>
        <taxon>Bacillati</taxon>
        <taxon>Actinomycetota</taxon>
        <taxon>Actinomycetes</taxon>
        <taxon>Micrococcales</taxon>
        <taxon>Micrococcaceae</taxon>
        <taxon>Zafaria</taxon>
    </lineage>
</organism>
<keyword evidence="2" id="KW-1185">Reference proteome</keyword>
<dbReference type="GO" id="GO:0004061">
    <property type="term" value="F:arylformamidase activity"/>
    <property type="evidence" value="ECO:0007669"/>
    <property type="project" value="InterPro"/>
</dbReference>
<dbReference type="Gene3D" id="3.50.30.50">
    <property type="entry name" value="Putative cyclase"/>
    <property type="match status" value="1"/>
</dbReference>
<proteinExistence type="predicted"/>
<dbReference type="SUPFAM" id="SSF102198">
    <property type="entry name" value="Putative cyclase"/>
    <property type="match status" value="1"/>
</dbReference>
<dbReference type="AlphaFoldDB" id="A0A5A7NR25"/>
<gene>
    <name evidence="1" type="ORF">NCCP1664_18800</name>
</gene>
<dbReference type="InterPro" id="IPR037175">
    <property type="entry name" value="KFase_sf"/>
</dbReference>
<name>A0A5A7NR25_9MICC</name>
<dbReference type="Pfam" id="PF04199">
    <property type="entry name" value="Cyclase"/>
    <property type="match status" value="1"/>
</dbReference>
<accession>A0A5A7NR25</accession>
<sequence length="266" mass="27757">MTSAAAAPATGPVAGFLAALTGGDVEIVDLTNRLSSATPTLRLPEPFANLIDFSLETVSEYNGPGPFWKHANIHTGEHIGTHLDAPIHWITGRDGHDVADIPPSRLVGPAVVLDFTAEAAADPDFLLDVHHLQAWEAAHGPLPEGGWVLYRTGWDAYAQDRERFLNADAGGSHTPGVTAEAAKWLSETGIAGFGAETVGIDAGNAVRLDPPFPVHHFLLGADKYGITSLQNLARLPATGAMLAVAPLPIVGGTGSPARVLAFVPKA</sequence>
<dbReference type="EMBL" id="BKDJ01000008">
    <property type="protein sequence ID" value="GER23384.1"/>
    <property type="molecule type" value="Genomic_DNA"/>
</dbReference>
<dbReference type="OrthoDB" id="7067800at2"/>
<evidence type="ECO:0000313" key="1">
    <source>
        <dbReference type="EMBL" id="GER23384.1"/>
    </source>
</evidence>
<dbReference type="Proteomes" id="UP000325307">
    <property type="component" value="Unassembled WGS sequence"/>
</dbReference>
<reference evidence="1 2" key="1">
    <citation type="submission" date="2019-09" db="EMBL/GenBank/DDBJ databases">
        <title>Arthrobacter zafarii sp. nov., a moderately thermotolerant and halotolerant actinobacterium isolated from Cholistan desert soil of Pakistan.</title>
        <authorList>
            <person name="Amin A."/>
            <person name="Ahmed I."/>
            <person name="Khalid N."/>
            <person name="Schumann P."/>
            <person name="Busse H.J."/>
            <person name="Khan I.U."/>
            <person name="Li S."/>
            <person name="Li W.J."/>
        </authorList>
    </citation>
    <scope>NUCLEOTIDE SEQUENCE [LARGE SCALE GENOMIC DNA]</scope>
    <source>
        <strain evidence="1 2">NCCP-1664</strain>
    </source>
</reference>
<dbReference type="PANTHER" id="PTHR31118">
    <property type="entry name" value="CYCLASE-LIKE PROTEIN 2"/>
    <property type="match status" value="1"/>
</dbReference>
<dbReference type="GO" id="GO:0019441">
    <property type="term" value="P:L-tryptophan catabolic process to kynurenine"/>
    <property type="evidence" value="ECO:0007669"/>
    <property type="project" value="InterPro"/>
</dbReference>
<dbReference type="RefSeq" id="WP_149956966.1">
    <property type="nucleotide sequence ID" value="NZ_BKDJ01000008.1"/>
</dbReference>